<organism evidence="1">
    <name type="scientific">Rhizophora mucronata</name>
    <name type="common">Asiatic mangrove</name>
    <dbReference type="NCBI Taxonomy" id="61149"/>
    <lineage>
        <taxon>Eukaryota</taxon>
        <taxon>Viridiplantae</taxon>
        <taxon>Streptophyta</taxon>
        <taxon>Embryophyta</taxon>
        <taxon>Tracheophyta</taxon>
        <taxon>Spermatophyta</taxon>
        <taxon>Magnoliopsida</taxon>
        <taxon>eudicotyledons</taxon>
        <taxon>Gunneridae</taxon>
        <taxon>Pentapetalae</taxon>
        <taxon>rosids</taxon>
        <taxon>fabids</taxon>
        <taxon>Malpighiales</taxon>
        <taxon>Rhizophoraceae</taxon>
        <taxon>Rhizophora</taxon>
    </lineage>
</organism>
<sequence>MTSLRTFQDRNQIMRFLMHVSTFCLHAEYYLSTMTHL</sequence>
<protein>
    <submittedName>
        <fullName evidence="1">Uncharacterized protein</fullName>
    </submittedName>
</protein>
<name>A0A2P2PZ52_RHIMU</name>
<evidence type="ECO:0000313" key="1">
    <source>
        <dbReference type="EMBL" id="MBX59949.1"/>
    </source>
</evidence>
<accession>A0A2P2PZ52</accession>
<dbReference type="AlphaFoldDB" id="A0A2P2PZ52"/>
<reference evidence="1" key="1">
    <citation type="submission" date="2018-02" db="EMBL/GenBank/DDBJ databases">
        <title>Rhizophora mucronata_Transcriptome.</title>
        <authorList>
            <person name="Meera S.P."/>
            <person name="Sreeshan A."/>
            <person name="Augustine A."/>
        </authorList>
    </citation>
    <scope>NUCLEOTIDE SEQUENCE</scope>
    <source>
        <tissue evidence="1">Leaf</tissue>
    </source>
</reference>
<proteinExistence type="predicted"/>
<dbReference type="EMBL" id="GGEC01079465">
    <property type="protein sequence ID" value="MBX59949.1"/>
    <property type="molecule type" value="Transcribed_RNA"/>
</dbReference>